<dbReference type="AlphaFoldDB" id="A0A291QJV3"/>
<evidence type="ECO:0000313" key="4">
    <source>
        <dbReference type="Proteomes" id="UP000221011"/>
    </source>
</evidence>
<sequence>MRGMAALVFAALPLLATTQSGYAAEHAPAAIAGDFEIHSGLHGKCLASNGDNVEVQGCRGTGNQLWFWQGRTLRNRAELHCLDVRNGEPNAPAQVVGDCHGQANQRWDVANSHLTTQVNGQCLSIQNDGDPSEHAGINLRNCAEVAWQRWDVPAPA</sequence>
<dbReference type="PROSITE" id="PS50231">
    <property type="entry name" value="RICIN_B_LECTIN"/>
    <property type="match status" value="1"/>
</dbReference>
<dbReference type="SMART" id="SM00458">
    <property type="entry name" value="RICIN"/>
    <property type="match status" value="1"/>
</dbReference>
<feature type="chain" id="PRO_5012177482" description="Ricin B lectin domain-containing protein" evidence="1">
    <location>
        <begin position="24"/>
        <end position="156"/>
    </location>
</feature>
<dbReference type="InterPro" id="IPR000772">
    <property type="entry name" value="Ricin_B_lectin"/>
</dbReference>
<gene>
    <name evidence="3" type="ORF">KY5_6830</name>
</gene>
<dbReference type="KEGG" id="sfk:KY5_6830"/>
<dbReference type="CDD" id="cd00161">
    <property type="entry name" value="beta-trefoil_Ricin-like"/>
    <property type="match status" value="1"/>
</dbReference>
<feature type="domain" description="Ricin B lectin" evidence="2">
    <location>
        <begin position="33"/>
        <end position="153"/>
    </location>
</feature>
<keyword evidence="1" id="KW-0732">Signal</keyword>
<keyword evidence="4" id="KW-1185">Reference proteome</keyword>
<organism evidence="3 4">
    <name type="scientific">Streptomyces formicae</name>
    <dbReference type="NCBI Taxonomy" id="1616117"/>
    <lineage>
        <taxon>Bacteria</taxon>
        <taxon>Bacillati</taxon>
        <taxon>Actinomycetota</taxon>
        <taxon>Actinomycetes</taxon>
        <taxon>Kitasatosporales</taxon>
        <taxon>Streptomycetaceae</taxon>
        <taxon>Streptomyces</taxon>
    </lineage>
</organism>
<dbReference type="InterPro" id="IPR035992">
    <property type="entry name" value="Ricin_B-like_lectins"/>
</dbReference>
<name>A0A291QJV3_9ACTN</name>
<evidence type="ECO:0000259" key="2">
    <source>
        <dbReference type="SMART" id="SM00458"/>
    </source>
</evidence>
<evidence type="ECO:0000256" key="1">
    <source>
        <dbReference type="SAM" id="SignalP"/>
    </source>
</evidence>
<proteinExistence type="predicted"/>
<accession>A0A291QJV3</accession>
<dbReference type="Gene3D" id="2.80.10.50">
    <property type="match status" value="1"/>
</dbReference>
<dbReference type="Pfam" id="PF00652">
    <property type="entry name" value="Ricin_B_lectin"/>
    <property type="match status" value="1"/>
</dbReference>
<dbReference type="EMBL" id="CP022685">
    <property type="protein sequence ID" value="ATL31848.1"/>
    <property type="molecule type" value="Genomic_DNA"/>
</dbReference>
<dbReference type="Proteomes" id="UP000221011">
    <property type="component" value="Chromosome"/>
</dbReference>
<protein>
    <recommendedName>
        <fullName evidence="2">Ricin B lectin domain-containing protein</fullName>
    </recommendedName>
</protein>
<reference evidence="3 4" key="1">
    <citation type="submission" date="2017-08" db="EMBL/GenBank/DDBJ databases">
        <title>Complete Genome Sequence of Streptomyces formicae KY5, the formicamycin producer.</title>
        <authorList>
            <person name="Holmes N.A."/>
            <person name="Devine R."/>
            <person name="Qin Z."/>
            <person name="Seipke R.F."/>
            <person name="Wilkinson B."/>
            <person name="Hutchings M.I."/>
        </authorList>
    </citation>
    <scope>NUCLEOTIDE SEQUENCE [LARGE SCALE GENOMIC DNA]</scope>
    <source>
        <strain evidence="3 4">KY5</strain>
    </source>
</reference>
<feature type="signal peptide" evidence="1">
    <location>
        <begin position="1"/>
        <end position="23"/>
    </location>
</feature>
<dbReference type="SUPFAM" id="SSF50370">
    <property type="entry name" value="Ricin B-like lectins"/>
    <property type="match status" value="1"/>
</dbReference>
<evidence type="ECO:0000313" key="3">
    <source>
        <dbReference type="EMBL" id="ATL31848.1"/>
    </source>
</evidence>